<evidence type="ECO:0000313" key="1">
    <source>
        <dbReference type="EMBL" id="MBN7797745.1"/>
    </source>
</evidence>
<dbReference type="Gene3D" id="3.40.1260.10">
    <property type="entry name" value="DsrEFH-like"/>
    <property type="match status" value="1"/>
</dbReference>
<dbReference type="RefSeq" id="WP_206561190.1">
    <property type="nucleotide sequence ID" value="NZ_JAFKCZ010000009.1"/>
</dbReference>
<proteinExistence type="predicted"/>
<dbReference type="Proteomes" id="UP000664303">
    <property type="component" value="Unassembled WGS sequence"/>
</dbReference>
<dbReference type="AlphaFoldDB" id="A0A939IMP7"/>
<protein>
    <submittedName>
        <fullName evidence="1">Sulfurtransferase complex subunit TusB</fullName>
    </submittedName>
</protein>
<comment type="caution">
    <text evidence="1">The sequence shown here is derived from an EMBL/GenBank/DDBJ whole genome shotgun (WGS) entry which is preliminary data.</text>
</comment>
<dbReference type="GO" id="GO:1990228">
    <property type="term" value="C:sulfurtransferase complex"/>
    <property type="evidence" value="ECO:0007669"/>
    <property type="project" value="TreeGrafter"/>
</dbReference>
<dbReference type="InterPro" id="IPR007215">
    <property type="entry name" value="Sulphur_relay_TusB/DsrH"/>
</dbReference>
<accession>A0A939IMP7</accession>
<sequence length="97" mass="10053">MVLHTVNCPPSHPALGQCLRLLAPGDALLLLGDGVYAALAGSRAAAELAASGAALHVLDVDARAAGVLERLADGVSVCDDEGFVALTERYPRQQAWY</sequence>
<evidence type="ECO:0000313" key="2">
    <source>
        <dbReference type="Proteomes" id="UP000664303"/>
    </source>
</evidence>
<organism evidence="1 2">
    <name type="scientific">Parahaliea mediterranea</name>
    <dbReference type="NCBI Taxonomy" id="651086"/>
    <lineage>
        <taxon>Bacteria</taxon>
        <taxon>Pseudomonadati</taxon>
        <taxon>Pseudomonadota</taxon>
        <taxon>Gammaproteobacteria</taxon>
        <taxon>Cellvibrionales</taxon>
        <taxon>Halieaceae</taxon>
        <taxon>Parahaliea</taxon>
    </lineage>
</organism>
<dbReference type="PANTHER" id="PTHR37526:SF1">
    <property type="entry name" value="PROTEIN TUSB"/>
    <property type="match status" value="1"/>
</dbReference>
<dbReference type="InterPro" id="IPR027396">
    <property type="entry name" value="DsrEFH-like"/>
</dbReference>
<dbReference type="SUPFAM" id="SSF75169">
    <property type="entry name" value="DsrEFH-like"/>
    <property type="match status" value="1"/>
</dbReference>
<dbReference type="PANTHER" id="PTHR37526">
    <property type="entry name" value="PROTEIN TUSB"/>
    <property type="match status" value="1"/>
</dbReference>
<dbReference type="GO" id="GO:0002143">
    <property type="term" value="P:tRNA wobble position uridine thiolation"/>
    <property type="evidence" value="ECO:0007669"/>
    <property type="project" value="InterPro"/>
</dbReference>
<dbReference type="EMBL" id="JAFKCZ010000009">
    <property type="protein sequence ID" value="MBN7797745.1"/>
    <property type="molecule type" value="Genomic_DNA"/>
</dbReference>
<dbReference type="NCBIfam" id="TIGR03011">
    <property type="entry name" value="sulf_tusB_dsrH"/>
    <property type="match status" value="1"/>
</dbReference>
<name>A0A939IMP7_9GAMM</name>
<keyword evidence="2" id="KW-1185">Reference proteome</keyword>
<gene>
    <name evidence="1" type="primary">tusB</name>
    <name evidence="1" type="ORF">JYP50_14135</name>
</gene>
<reference evidence="1" key="1">
    <citation type="submission" date="2021-02" db="EMBL/GenBank/DDBJ databases">
        <title>PHA producing bacteria isolated from coastal sediment in Guangdong, Shenzhen.</title>
        <authorList>
            <person name="Zheng W."/>
            <person name="Yu S."/>
            <person name="Huang Y."/>
        </authorList>
    </citation>
    <scope>NUCLEOTIDE SEQUENCE</scope>
    <source>
        <strain evidence="1">TN14-10</strain>
    </source>
</reference>
<dbReference type="Pfam" id="PF04077">
    <property type="entry name" value="DsrH"/>
    <property type="match status" value="1"/>
</dbReference>